<feature type="compositionally biased region" description="Polar residues" evidence="1">
    <location>
        <begin position="451"/>
        <end position="473"/>
    </location>
</feature>
<feature type="region of interest" description="Disordered" evidence="1">
    <location>
        <begin position="451"/>
        <end position="474"/>
    </location>
</feature>
<feature type="region of interest" description="Disordered" evidence="1">
    <location>
        <begin position="788"/>
        <end position="819"/>
    </location>
</feature>
<protein>
    <submittedName>
        <fullName evidence="2">Uncharacterized protein</fullName>
    </submittedName>
</protein>
<feature type="compositionally biased region" description="Polar residues" evidence="1">
    <location>
        <begin position="791"/>
        <end position="819"/>
    </location>
</feature>
<gene>
    <name evidence="2" type="ORF">MUCCIDRAFT_115111</name>
</gene>
<feature type="compositionally biased region" description="Polar residues" evidence="1">
    <location>
        <begin position="725"/>
        <end position="734"/>
    </location>
</feature>
<proteinExistence type="predicted"/>
<feature type="compositionally biased region" description="Low complexity" evidence="1">
    <location>
        <begin position="415"/>
        <end position="429"/>
    </location>
</feature>
<evidence type="ECO:0000313" key="2">
    <source>
        <dbReference type="EMBL" id="OAC98867.1"/>
    </source>
</evidence>
<dbReference type="AlphaFoldDB" id="A0A168HJQ0"/>
<feature type="compositionally biased region" description="Polar residues" evidence="1">
    <location>
        <begin position="636"/>
        <end position="652"/>
    </location>
</feature>
<feature type="region of interest" description="Disordered" evidence="1">
    <location>
        <begin position="636"/>
        <end position="739"/>
    </location>
</feature>
<dbReference type="Proteomes" id="UP000077051">
    <property type="component" value="Unassembled WGS sequence"/>
</dbReference>
<feature type="region of interest" description="Disordered" evidence="1">
    <location>
        <begin position="575"/>
        <end position="620"/>
    </location>
</feature>
<comment type="caution">
    <text evidence="2">The sequence shown here is derived from an EMBL/GenBank/DDBJ whole genome shotgun (WGS) entry which is preliminary data.</text>
</comment>
<dbReference type="OrthoDB" id="2338404at2759"/>
<feature type="compositionally biased region" description="Polar residues" evidence="1">
    <location>
        <begin position="674"/>
        <end position="685"/>
    </location>
</feature>
<reference evidence="2 3" key="1">
    <citation type="submission" date="2015-06" db="EMBL/GenBank/DDBJ databases">
        <title>Expansion of signal transduction pathways in fungi by whole-genome duplication.</title>
        <authorList>
            <consortium name="DOE Joint Genome Institute"/>
            <person name="Corrochano L.M."/>
            <person name="Kuo A."/>
            <person name="Marcet-Houben M."/>
            <person name="Polaino S."/>
            <person name="Salamov A."/>
            <person name="Villalobos J.M."/>
            <person name="Alvarez M.I."/>
            <person name="Avalos J."/>
            <person name="Benito E.P."/>
            <person name="Benoit I."/>
            <person name="Burger G."/>
            <person name="Camino L.P."/>
            <person name="Canovas D."/>
            <person name="Cerda-Olmedo E."/>
            <person name="Cheng J.-F."/>
            <person name="Dominguez A."/>
            <person name="Elias M."/>
            <person name="Eslava A.P."/>
            <person name="Glaser F."/>
            <person name="Grimwood J."/>
            <person name="Gutierrez G."/>
            <person name="Heitman J."/>
            <person name="Henrissat B."/>
            <person name="Iturriaga E.A."/>
            <person name="Lang B.F."/>
            <person name="Lavin J.L."/>
            <person name="Lee S."/>
            <person name="Li W."/>
            <person name="Lindquist E."/>
            <person name="Lopez-Garcia S."/>
            <person name="Luque E.M."/>
            <person name="Marcos A.T."/>
            <person name="Martin J."/>
            <person name="Mccluskey K."/>
            <person name="Medina H.R."/>
            <person name="Miralles-Duran A."/>
            <person name="Miyazaki A."/>
            <person name="Munoz-Torres E."/>
            <person name="Oguiza J.A."/>
            <person name="Ohm R."/>
            <person name="Olmedo M."/>
            <person name="Orejas M."/>
            <person name="Ortiz-Castellanos L."/>
            <person name="Pisabarro A.G."/>
            <person name="Rodriguez-Romero J."/>
            <person name="Ruiz-Herrera J."/>
            <person name="Ruiz-Vazquez R."/>
            <person name="Sanz C."/>
            <person name="Schackwitz W."/>
            <person name="Schmutz J."/>
            <person name="Shahriari M."/>
            <person name="Shelest E."/>
            <person name="Silva-Franco F."/>
            <person name="Soanes D."/>
            <person name="Syed K."/>
            <person name="Tagua V.G."/>
            <person name="Talbot N.J."/>
            <person name="Thon M."/>
            <person name="De Vries R.P."/>
            <person name="Wiebenga A."/>
            <person name="Yadav J.S."/>
            <person name="Braun E.L."/>
            <person name="Baker S."/>
            <person name="Garre V."/>
            <person name="Horwitz B."/>
            <person name="Torres-Martinez S."/>
            <person name="Idnurm A."/>
            <person name="Herrera-Estrella A."/>
            <person name="Gabaldon T."/>
            <person name="Grigoriev I.V."/>
        </authorList>
    </citation>
    <scope>NUCLEOTIDE SEQUENCE [LARGE SCALE GENOMIC DNA]</scope>
    <source>
        <strain evidence="2 3">CBS 277.49</strain>
    </source>
</reference>
<feature type="region of interest" description="Disordered" evidence="1">
    <location>
        <begin position="415"/>
        <end position="435"/>
    </location>
</feature>
<dbReference type="EMBL" id="AMYB01000009">
    <property type="protein sequence ID" value="OAC98867.1"/>
    <property type="molecule type" value="Genomic_DNA"/>
</dbReference>
<evidence type="ECO:0000256" key="1">
    <source>
        <dbReference type="SAM" id="MobiDB-lite"/>
    </source>
</evidence>
<evidence type="ECO:0000313" key="3">
    <source>
        <dbReference type="Proteomes" id="UP000077051"/>
    </source>
</evidence>
<accession>A0A168HJQ0</accession>
<feature type="compositionally biased region" description="Polar residues" evidence="1">
    <location>
        <begin position="703"/>
        <end position="715"/>
    </location>
</feature>
<name>A0A168HJQ0_MUCCL</name>
<dbReference type="VEuPathDB" id="FungiDB:MUCCIDRAFT_115111"/>
<sequence>MNSLLLDKPERRRILGQIENWNFGIAPNGNLAQEHSFVHQAVPDIFREDAVDGDSATLNDMASDGYSPIITRSEWTENLIQSGASNSNDATTVKSLAICSSIFRNDVDFIRLQSKQKPKIHYTCVTTNACIRLDNIARLTTEFENEISKAQEHWPHHPQASWDKLCRIWNKYGFLWPEKLHLGYKRNYNDLMQSRGPISQDQLQQHSPQTYTIVWRTKLRPIYEFFPETHADKKAYIADIIRHISSLVVFNGSLFRLKNMRTSQYLGRQSMAGGDEMDAVVMVSDQHDASDTNEEHSLWKLRETGSPYSDTLSYVFLGTEMFLCSDRDDDSILTKQGPLSHSRHALKMDYQQQDGDGCSWRINPSRYLLKIGRKAGAFHIDDVISSLVCLKDGDSVIMSQESHYLRTDTHHFTSFSPMSTSNSPMNNSSGGMLKKSPISIMSIDDRYNFSSAERSESNSTQPTCNSLNSQQLGKHSITDYRRSSITSQSMLNGADVFIEKLADNANRLTTADYQWKIELINGLDTNSSITAVEHPTKHSTFTSTKAAKENFTYDTPSNKDVTNTNHNTLISSFVPTTRTPQHNIPRESPRTPTPFMNKPQKSQWLDGNPKLYNLQKDSDESDVSIEIANIDLRMDSNSRYSTPAGSLQSIPSNEEILPPPPVLSAKKLGKLPMQSVQAQQHPQQKYQRDGSSPSDSSGDDSDWTASPAPSFSRSLTPVPKKETNIRNATSTTPEISEAEAFKRKVQQEFEDKQEAYASIYRNIFAQSTPTSNATSRIRYYDDEYDHPIHHGSSTTGQPRSYTMTPKSRYSQPTPTSSANLTPEEYLLRKRSRETSFMLLVRQETKQQLWLRAMKQSTLSHWLQSLTSGTKRVQHALNRPQNVIVLPTNASEENAEGVIAPTTTSHISAGGDIRLQHYSKNNRTIKKKKGFYQKNSFRRQKGIII</sequence>
<organism evidence="2 3">
    <name type="scientific">Mucor lusitanicus CBS 277.49</name>
    <dbReference type="NCBI Taxonomy" id="747725"/>
    <lineage>
        <taxon>Eukaryota</taxon>
        <taxon>Fungi</taxon>
        <taxon>Fungi incertae sedis</taxon>
        <taxon>Mucoromycota</taxon>
        <taxon>Mucoromycotina</taxon>
        <taxon>Mucoromycetes</taxon>
        <taxon>Mucorales</taxon>
        <taxon>Mucorineae</taxon>
        <taxon>Mucoraceae</taxon>
        <taxon>Mucor</taxon>
    </lineage>
</organism>
<keyword evidence="3" id="KW-1185">Reference proteome</keyword>